<dbReference type="Pfam" id="PF01715">
    <property type="entry name" value="IPPT"/>
    <property type="match status" value="1"/>
</dbReference>
<dbReference type="SUPFAM" id="SSF52540">
    <property type="entry name" value="P-loop containing nucleoside triphosphate hydrolases"/>
    <property type="match status" value="2"/>
</dbReference>
<evidence type="ECO:0000256" key="4">
    <source>
        <dbReference type="ARBA" id="ARBA00022679"/>
    </source>
</evidence>
<evidence type="ECO:0000256" key="11">
    <source>
        <dbReference type="RuleBase" id="RU003783"/>
    </source>
</evidence>
<dbReference type="Proteomes" id="UP000199372">
    <property type="component" value="Unassembled WGS sequence"/>
</dbReference>
<evidence type="ECO:0000256" key="13">
    <source>
        <dbReference type="RuleBase" id="RU003785"/>
    </source>
</evidence>
<dbReference type="GO" id="GO:0052381">
    <property type="term" value="F:tRNA dimethylallyltransferase activity"/>
    <property type="evidence" value="ECO:0007669"/>
    <property type="project" value="UniProtKB-UniRule"/>
</dbReference>
<evidence type="ECO:0000256" key="9">
    <source>
        <dbReference type="ARBA" id="ARBA00049563"/>
    </source>
</evidence>
<comment type="cofactor">
    <cofactor evidence="1 10">
        <name>Mg(2+)</name>
        <dbReference type="ChEBI" id="CHEBI:18420"/>
    </cofactor>
</comment>
<dbReference type="EMBL" id="FOCM01000001">
    <property type="protein sequence ID" value="SEM88145.1"/>
    <property type="molecule type" value="Genomic_DNA"/>
</dbReference>
<reference evidence="15" key="1">
    <citation type="submission" date="2016-10" db="EMBL/GenBank/DDBJ databases">
        <authorList>
            <person name="Varghese N."/>
            <person name="Submissions S."/>
        </authorList>
    </citation>
    <scope>NUCLEOTIDE SEQUENCE [LARGE SCALE GENOMIC DNA]</scope>
    <source>
        <strain evidence="15">DSM 26893</strain>
    </source>
</reference>
<keyword evidence="15" id="KW-1185">Reference proteome</keyword>
<dbReference type="PANTHER" id="PTHR11088">
    <property type="entry name" value="TRNA DIMETHYLALLYLTRANSFERASE"/>
    <property type="match status" value="1"/>
</dbReference>
<name>A0A1H8BZ34_9RHOB</name>
<evidence type="ECO:0000256" key="6">
    <source>
        <dbReference type="ARBA" id="ARBA00022741"/>
    </source>
</evidence>
<evidence type="ECO:0000256" key="2">
    <source>
        <dbReference type="ARBA" id="ARBA00003213"/>
    </source>
</evidence>
<comment type="subunit">
    <text evidence="10">Monomer.</text>
</comment>
<proteinExistence type="inferred from homology"/>
<dbReference type="HAMAP" id="MF_00185">
    <property type="entry name" value="IPP_trans"/>
    <property type="match status" value="1"/>
</dbReference>
<dbReference type="NCBIfam" id="TIGR00174">
    <property type="entry name" value="miaA"/>
    <property type="match status" value="1"/>
</dbReference>
<evidence type="ECO:0000256" key="7">
    <source>
        <dbReference type="ARBA" id="ARBA00022840"/>
    </source>
</evidence>
<comment type="catalytic activity">
    <reaction evidence="9 10 11">
        <text>adenosine(37) in tRNA + dimethylallyl diphosphate = N(6)-dimethylallyladenosine(37) in tRNA + diphosphate</text>
        <dbReference type="Rhea" id="RHEA:26482"/>
        <dbReference type="Rhea" id="RHEA-COMP:10162"/>
        <dbReference type="Rhea" id="RHEA-COMP:10375"/>
        <dbReference type="ChEBI" id="CHEBI:33019"/>
        <dbReference type="ChEBI" id="CHEBI:57623"/>
        <dbReference type="ChEBI" id="CHEBI:74411"/>
        <dbReference type="ChEBI" id="CHEBI:74415"/>
        <dbReference type="EC" id="2.5.1.75"/>
    </reaction>
</comment>
<dbReference type="InterPro" id="IPR039657">
    <property type="entry name" value="Dimethylallyltransferase"/>
</dbReference>
<dbReference type="Gene3D" id="1.10.20.140">
    <property type="match status" value="1"/>
</dbReference>
<dbReference type="GO" id="GO:0005524">
    <property type="term" value="F:ATP binding"/>
    <property type="evidence" value="ECO:0007669"/>
    <property type="project" value="UniProtKB-UniRule"/>
</dbReference>
<keyword evidence="6 10" id="KW-0547">Nucleotide-binding</keyword>
<accession>A0A1H8BZ34</accession>
<feature type="binding site" evidence="10">
    <location>
        <begin position="20"/>
        <end position="27"/>
    </location>
    <ligand>
        <name>ATP</name>
        <dbReference type="ChEBI" id="CHEBI:30616"/>
    </ligand>
</feature>
<dbReference type="Gene3D" id="3.40.50.300">
    <property type="entry name" value="P-loop containing nucleotide triphosphate hydrolases"/>
    <property type="match status" value="1"/>
</dbReference>
<keyword evidence="5 10" id="KW-0819">tRNA processing</keyword>
<keyword evidence="7 10" id="KW-0067">ATP-binding</keyword>
<dbReference type="AlphaFoldDB" id="A0A1H8BZ34"/>
<comment type="similarity">
    <text evidence="3 10 13">Belongs to the IPP transferase family.</text>
</comment>
<evidence type="ECO:0000313" key="15">
    <source>
        <dbReference type="Proteomes" id="UP000199372"/>
    </source>
</evidence>
<dbReference type="PANTHER" id="PTHR11088:SF60">
    <property type="entry name" value="TRNA DIMETHYLALLYLTRANSFERASE"/>
    <property type="match status" value="1"/>
</dbReference>
<sequence length="295" mass="31614">MQIDRLVGEAGRDAPVLIAGPTASGKSALALAIAEATGGTVVNADALQVYGRWRILTARPDAAETARVPHALYGHVAADQDYSVGHWLREVAALIDTGIRPIVTGGTGLYFTALTEGLADIPATPPGIRARADAILAEDGLPALLDALDPTTRARIDTRNPARVQRAWEVLETTGRGLAAWQDATPAPLLPLDRCVAFRVDAPPAVLTPRIEQRFDAMLKAGALDEMRANLPDFDPARPADRAIGAPELAAHLRDGIPLEQARDAAVIATRQYAKRQRTWFAKRMRGWRGVPLST</sequence>
<comment type="function">
    <text evidence="2 10 12">Catalyzes the transfer of a dimethylallyl group onto the adenine at position 37 in tRNAs that read codons beginning with uridine, leading to the formation of N6-(dimethylallyl)adenosine (i(6)A).</text>
</comment>
<evidence type="ECO:0000256" key="10">
    <source>
        <dbReference type="HAMAP-Rule" id="MF_00185"/>
    </source>
</evidence>
<evidence type="ECO:0000256" key="8">
    <source>
        <dbReference type="ARBA" id="ARBA00022842"/>
    </source>
</evidence>
<protein>
    <recommendedName>
        <fullName evidence="10">tRNA dimethylallyltransferase</fullName>
        <ecNumber evidence="10">2.5.1.75</ecNumber>
    </recommendedName>
    <alternativeName>
        <fullName evidence="10">Dimethylallyl diphosphate:tRNA dimethylallyltransferase</fullName>
        <shortName evidence="10">DMAPP:tRNA dimethylallyltransferase</shortName>
        <shortName evidence="10">DMATase</shortName>
    </alternativeName>
    <alternativeName>
        <fullName evidence="10">Isopentenyl-diphosphate:tRNA isopentenyltransferase</fullName>
        <shortName evidence="10">IPP transferase</shortName>
        <shortName evidence="10">IPPT</shortName>
        <shortName evidence="10">IPTase</shortName>
    </alternativeName>
</protein>
<evidence type="ECO:0000313" key="14">
    <source>
        <dbReference type="EMBL" id="SEM88145.1"/>
    </source>
</evidence>
<comment type="caution">
    <text evidence="10">Lacks conserved residue(s) required for the propagation of feature annotation.</text>
</comment>
<feature type="binding site" evidence="10">
    <location>
        <begin position="22"/>
        <end position="27"/>
    </location>
    <ligand>
        <name>substrate</name>
    </ligand>
</feature>
<evidence type="ECO:0000256" key="3">
    <source>
        <dbReference type="ARBA" id="ARBA00005842"/>
    </source>
</evidence>
<dbReference type="EC" id="2.5.1.75" evidence="10"/>
<dbReference type="RefSeq" id="WP_091844311.1">
    <property type="nucleotide sequence ID" value="NZ_FOCM01000001.1"/>
</dbReference>
<dbReference type="InterPro" id="IPR027417">
    <property type="entry name" value="P-loop_NTPase"/>
</dbReference>
<dbReference type="OrthoDB" id="9776390at2"/>
<feature type="site" description="Interaction with substrate tRNA" evidence="10">
    <location>
        <position position="129"/>
    </location>
</feature>
<feature type="site" description="Interaction with substrate tRNA" evidence="10">
    <location>
        <position position="107"/>
    </location>
</feature>
<evidence type="ECO:0000256" key="12">
    <source>
        <dbReference type="RuleBase" id="RU003784"/>
    </source>
</evidence>
<keyword evidence="4 10" id="KW-0808">Transferase</keyword>
<keyword evidence="8 10" id="KW-0460">Magnesium</keyword>
<dbReference type="InterPro" id="IPR018022">
    <property type="entry name" value="IPT"/>
</dbReference>
<gene>
    <name evidence="10" type="primary">miaA</name>
    <name evidence="14" type="ORF">SAMN04488011_101796</name>
</gene>
<evidence type="ECO:0000256" key="5">
    <source>
        <dbReference type="ARBA" id="ARBA00022694"/>
    </source>
</evidence>
<dbReference type="GO" id="GO:0006400">
    <property type="term" value="P:tRNA modification"/>
    <property type="evidence" value="ECO:0007669"/>
    <property type="project" value="TreeGrafter"/>
</dbReference>
<evidence type="ECO:0000256" key="1">
    <source>
        <dbReference type="ARBA" id="ARBA00001946"/>
    </source>
</evidence>
<organism evidence="14 15">
    <name type="scientific">Palleronia pelagia</name>
    <dbReference type="NCBI Taxonomy" id="387096"/>
    <lineage>
        <taxon>Bacteria</taxon>
        <taxon>Pseudomonadati</taxon>
        <taxon>Pseudomonadota</taxon>
        <taxon>Alphaproteobacteria</taxon>
        <taxon>Rhodobacterales</taxon>
        <taxon>Roseobacteraceae</taxon>
        <taxon>Palleronia</taxon>
    </lineage>
</organism>